<proteinExistence type="inferred from homology"/>
<accession>A0A8C2FA06</accession>
<name>A0A8C2FA06_CYPCA</name>
<dbReference type="Proteomes" id="UP000694701">
    <property type="component" value="Unplaced"/>
</dbReference>
<dbReference type="InterPro" id="IPR024096">
    <property type="entry name" value="NO_sig/Golgi_transp_ligand-bd"/>
</dbReference>
<dbReference type="SUPFAM" id="SSF111126">
    <property type="entry name" value="Ligand-binding domain in the NO signalling and Golgi transport"/>
    <property type="match status" value="1"/>
</dbReference>
<comment type="subcellular location">
    <subcellularLocation>
        <location evidence="1">Golgi apparatus</location>
        <location evidence="1">cis-Golgi network</location>
    </subcellularLocation>
</comment>
<keyword evidence="3" id="KW-0812">Transmembrane</keyword>
<reference evidence="4" key="1">
    <citation type="submission" date="2025-08" db="UniProtKB">
        <authorList>
            <consortium name="Ensembl"/>
        </authorList>
    </citation>
    <scope>IDENTIFICATION</scope>
</reference>
<organism evidence="4 5">
    <name type="scientific">Cyprinus carpio</name>
    <name type="common">Common carp</name>
    <dbReference type="NCBI Taxonomy" id="7962"/>
    <lineage>
        <taxon>Eukaryota</taxon>
        <taxon>Metazoa</taxon>
        <taxon>Chordata</taxon>
        <taxon>Craniata</taxon>
        <taxon>Vertebrata</taxon>
        <taxon>Euteleostomi</taxon>
        <taxon>Actinopterygii</taxon>
        <taxon>Neopterygii</taxon>
        <taxon>Teleostei</taxon>
        <taxon>Ostariophysi</taxon>
        <taxon>Cypriniformes</taxon>
        <taxon>Cyprinidae</taxon>
        <taxon>Cyprininae</taxon>
        <taxon>Cyprinus</taxon>
    </lineage>
</organism>
<feature type="transmembrane region" description="Helical" evidence="3">
    <location>
        <begin position="49"/>
        <end position="75"/>
    </location>
</feature>
<sequence>MADDVLFEFLHMEIVAHVYREHERVTCVSTLEVMGFRVGQGLIERYTQLYMFFFFIPQIIHSLLFPYFASIMCLICDNTL</sequence>
<keyword evidence="3" id="KW-0472">Membrane</keyword>
<protein>
    <submittedName>
        <fullName evidence="4">Uncharacterized protein</fullName>
    </submittedName>
</protein>
<comment type="similarity">
    <text evidence="2">Belongs to the TRAPP small subunits family. BET3 subfamily.</text>
</comment>
<dbReference type="Gene3D" id="3.30.1380.20">
    <property type="entry name" value="Trafficking protein particle complex subunit 3"/>
    <property type="match status" value="1"/>
</dbReference>
<dbReference type="Pfam" id="PF04051">
    <property type="entry name" value="TRAPP"/>
    <property type="match status" value="1"/>
</dbReference>
<dbReference type="GO" id="GO:0005794">
    <property type="term" value="C:Golgi apparatus"/>
    <property type="evidence" value="ECO:0007669"/>
    <property type="project" value="UniProtKB-SubCell"/>
</dbReference>
<evidence type="ECO:0000313" key="5">
    <source>
        <dbReference type="Proteomes" id="UP000694701"/>
    </source>
</evidence>
<dbReference type="Ensembl" id="ENSCCRT00020056713.1">
    <property type="protein sequence ID" value="ENSCCRP00020052072.1"/>
    <property type="gene ID" value="ENSCCRG00020023169.1"/>
</dbReference>
<dbReference type="InterPro" id="IPR007194">
    <property type="entry name" value="TRAPP_component"/>
</dbReference>
<evidence type="ECO:0000256" key="3">
    <source>
        <dbReference type="SAM" id="Phobius"/>
    </source>
</evidence>
<keyword evidence="3" id="KW-1133">Transmembrane helix</keyword>
<evidence type="ECO:0000256" key="1">
    <source>
        <dbReference type="ARBA" id="ARBA00004222"/>
    </source>
</evidence>
<evidence type="ECO:0000256" key="2">
    <source>
        <dbReference type="ARBA" id="ARBA00006218"/>
    </source>
</evidence>
<evidence type="ECO:0000313" key="4">
    <source>
        <dbReference type="Ensembl" id="ENSCCRP00020052072.1"/>
    </source>
</evidence>
<dbReference type="AlphaFoldDB" id="A0A8C2FA06"/>